<evidence type="ECO:0000256" key="2">
    <source>
        <dbReference type="ARBA" id="ARBA00023163"/>
    </source>
</evidence>
<dbReference type="SMART" id="SM00342">
    <property type="entry name" value="HTH_ARAC"/>
    <property type="match status" value="1"/>
</dbReference>
<dbReference type="OrthoDB" id="8543772at2"/>
<name>A0A1Y0EKK8_9BURK</name>
<dbReference type="SUPFAM" id="SSF52317">
    <property type="entry name" value="Class I glutamine amidotransferase-like"/>
    <property type="match status" value="1"/>
</dbReference>
<gene>
    <name evidence="4" type="ORF">CCO03_05320</name>
</gene>
<proteinExistence type="predicted"/>
<accession>A0A1Y0EKK8</accession>
<keyword evidence="1" id="KW-0805">Transcription regulation</keyword>
<sequence>MHDFTILALDDAYASSLAATLDILVAARALAPRLGVPVPRWRLCAPEPGLVRLQGGMQVEATRLPVRARDDRSTWVLPGLGLNTTAAITQRLARPDTAALARRIARHVQGGGRVVASCSSVFLLQPAGLLAGRRATTSWWHAPLLQRLAPGCTVDADRMVCADGPITTAGAAFAQTDLMLHLLRAHGGAALADAVSRMLLIDGRQAQAPYIVAEVLANGDSLVAQLAARVEAALPNPPSVAALAEAFCMSERTLSRRIRQATGKSTLALVQSVRLRRARALLEGSRMTVDQVAEAVGYQDATALRRLMKKVAGANPSRYRPATMAAACDDGIAAPARQPG</sequence>
<dbReference type="RefSeq" id="WP_087278206.1">
    <property type="nucleotide sequence ID" value="NZ_CP021455.1"/>
</dbReference>
<dbReference type="AlphaFoldDB" id="A0A1Y0EKK8"/>
<evidence type="ECO:0000313" key="5">
    <source>
        <dbReference type="Proteomes" id="UP000196138"/>
    </source>
</evidence>
<dbReference type="EMBL" id="CP021455">
    <property type="protein sequence ID" value="ARU04174.1"/>
    <property type="molecule type" value="Genomic_DNA"/>
</dbReference>
<dbReference type="PANTHER" id="PTHR43130">
    <property type="entry name" value="ARAC-FAMILY TRANSCRIPTIONAL REGULATOR"/>
    <property type="match status" value="1"/>
</dbReference>
<evidence type="ECO:0000259" key="3">
    <source>
        <dbReference type="PROSITE" id="PS01124"/>
    </source>
</evidence>
<dbReference type="InterPro" id="IPR018060">
    <property type="entry name" value="HTH_AraC"/>
</dbReference>
<keyword evidence="2" id="KW-0804">Transcription</keyword>
<dbReference type="SUPFAM" id="SSF46689">
    <property type="entry name" value="Homeodomain-like"/>
    <property type="match status" value="1"/>
</dbReference>
<dbReference type="Proteomes" id="UP000196138">
    <property type="component" value="Chromosome"/>
</dbReference>
<evidence type="ECO:0000313" key="4">
    <source>
        <dbReference type="EMBL" id="ARU04174.1"/>
    </source>
</evidence>
<dbReference type="GO" id="GO:0043565">
    <property type="term" value="F:sequence-specific DNA binding"/>
    <property type="evidence" value="ECO:0007669"/>
    <property type="project" value="InterPro"/>
</dbReference>
<dbReference type="InterPro" id="IPR009057">
    <property type="entry name" value="Homeodomain-like_sf"/>
</dbReference>
<keyword evidence="5" id="KW-1185">Reference proteome</keyword>
<protein>
    <submittedName>
        <fullName evidence="4">AraC family transcriptional regulator</fullName>
    </submittedName>
</protein>
<dbReference type="KEGG" id="cser:CCO03_05320"/>
<dbReference type="PANTHER" id="PTHR43130:SF3">
    <property type="entry name" value="HTH-TYPE TRANSCRIPTIONAL REGULATOR RV1931C"/>
    <property type="match status" value="1"/>
</dbReference>
<dbReference type="PROSITE" id="PS01124">
    <property type="entry name" value="HTH_ARAC_FAMILY_2"/>
    <property type="match status" value="1"/>
</dbReference>
<feature type="domain" description="HTH araC/xylS-type" evidence="3">
    <location>
        <begin position="224"/>
        <end position="322"/>
    </location>
</feature>
<dbReference type="GO" id="GO:0003700">
    <property type="term" value="F:DNA-binding transcription factor activity"/>
    <property type="evidence" value="ECO:0007669"/>
    <property type="project" value="InterPro"/>
</dbReference>
<evidence type="ECO:0000256" key="1">
    <source>
        <dbReference type="ARBA" id="ARBA00023015"/>
    </source>
</evidence>
<dbReference type="Pfam" id="PF12833">
    <property type="entry name" value="HTH_18"/>
    <property type="match status" value="1"/>
</dbReference>
<organism evidence="4 5">
    <name type="scientific">Comamonas serinivorans</name>
    <dbReference type="NCBI Taxonomy" id="1082851"/>
    <lineage>
        <taxon>Bacteria</taxon>
        <taxon>Pseudomonadati</taxon>
        <taxon>Pseudomonadota</taxon>
        <taxon>Betaproteobacteria</taxon>
        <taxon>Burkholderiales</taxon>
        <taxon>Comamonadaceae</taxon>
        <taxon>Comamonas</taxon>
    </lineage>
</organism>
<dbReference type="InterPro" id="IPR052158">
    <property type="entry name" value="INH-QAR"/>
</dbReference>
<reference evidence="4 5" key="1">
    <citation type="submission" date="2017-05" db="EMBL/GenBank/DDBJ databases">
        <authorList>
            <person name="Song R."/>
            <person name="Chenine A.L."/>
            <person name="Ruprecht R.M."/>
        </authorList>
    </citation>
    <scope>NUCLEOTIDE SEQUENCE [LARGE SCALE GENOMIC DNA]</scope>
    <source>
        <strain evidence="4 5">DSM 26136</strain>
    </source>
</reference>
<dbReference type="Gene3D" id="1.10.10.60">
    <property type="entry name" value="Homeodomain-like"/>
    <property type="match status" value="1"/>
</dbReference>
<dbReference type="InterPro" id="IPR029062">
    <property type="entry name" value="Class_I_gatase-like"/>
</dbReference>
<dbReference type="Gene3D" id="3.40.50.880">
    <property type="match status" value="1"/>
</dbReference>